<evidence type="ECO:0000259" key="8">
    <source>
        <dbReference type="Pfam" id="PF12832"/>
    </source>
</evidence>
<feature type="transmembrane region" description="Helical" evidence="7">
    <location>
        <begin position="569"/>
        <end position="590"/>
    </location>
</feature>
<feature type="transmembrane region" description="Helical" evidence="7">
    <location>
        <begin position="394"/>
        <end position="417"/>
    </location>
</feature>
<evidence type="ECO:0000256" key="6">
    <source>
        <dbReference type="SAM" id="MobiDB-lite"/>
    </source>
</evidence>
<feature type="compositionally biased region" description="Basic and acidic residues" evidence="6">
    <location>
        <begin position="237"/>
        <end position="248"/>
    </location>
</feature>
<dbReference type="InterPro" id="IPR051717">
    <property type="entry name" value="MFS_MFSD6"/>
</dbReference>
<comment type="subcellular location">
    <subcellularLocation>
        <location evidence="1">Membrane</location>
        <topology evidence="1">Multi-pass membrane protein</topology>
    </subcellularLocation>
</comment>
<feature type="transmembrane region" description="Helical" evidence="7">
    <location>
        <begin position="20"/>
        <end position="39"/>
    </location>
</feature>
<dbReference type="PANTHER" id="PTHR16172">
    <property type="entry name" value="MAJOR FACILITATOR SUPERFAMILY DOMAIN-CONTAINING PROTEIN 6-LIKE"/>
    <property type="match status" value="1"/>
</dbReference>
<dbReference type="InterPro" id="IPR036259">
    <property type="entry name" value="MFS_trans_sf"/>
</dbReference>
<comment type="similarity">
    <text evidence="2">Belongs to the major facilitator superfamily. MFSD6 family.</text>
</comment>
<evidence type="ECO:0000256" key="7">
    <source>
        <dbReference type="SAM" id="Phobius"/>
    </source>
</evidence>
<keyword evidence="10" id="KW-1185">Reference proteome</keyword>
<evidence type="ECO:0000256" key="3">
    <source>
        <dbReference type="ARBA" id="ARBA00022692"/>
    </source>
</evidence>
<dbReference type="EMBL" id="CAICTM010001085">
    <property type="protein sequence ID" value="CAB9520265.1"/>
    <property type="molecule type" value="Genomic_DNA"/>
</dbReference>
<evidence type="ECO:0000256" key="5">
    <source>
        <dbReference type="ARBA" id="ARBA00023136"/>
    </source>
</evidence>
<evidence type="ECO:0000313" key="10">
    <source>
        <dbReference type="Proteomes" id="UP001153069"/>
    </source>
</evidence>
<feature type="transmembrane region" description="Helical" evidence="7">
    <location>
        <begin position="51"/>
        <end position="71"/>
    </location>
</feature>
<dbReference type="AlphaFoldDB" id="A0A9N8EKQ1"/>
<feature type="transmembrane region" description="Helical" evidence="7">
    <location>
        <begin position="534"/>
        <end position="557"/>
    </location>
</feature>
<feature type="transmembrane region" description="Helical" evidence="7">
    <location>
        <begin position="471"/>
        <end position="490"/>
    </location>
</feature>
<feature type="region of interest" description="Disordered" evidence="6">
    <location>
        <begin position="631"/>
        <end position="668"/>
    </location>
</feature>
<feature type="transmembrane region" description="Helical" evidence="7">
    <location>
        <begin position="496"/>
        <end position="522"/>
    </location>
</feature>
<feature type="transmembrane region" description="Helical" evidence="7">
    <location>
        <begin position="114"/>
        <end position="134"/>
    </location>
</feature>
<dbReference type="Gene3D" id="1.20.1250.20">
    <property type="entry name" value="MFS general substrate transporter like domains"/>
    <property type="match status" value="1"/>
</dbReference>
<dbReference type="OrthoDB" id="515887at2759"/>
<feature type="region of interest" description="Disordered" evidence="6">
    <location>
        <begin position="297"/>
        <end position="328"/>
    </location>
</feature>
<sequence length="668" mass="74127">MSESSTSLFVMLWDSLRRPRVLYSSIYAWISVTGGRFLAPFLRNLGLSDTEIGVALALQLAIMTCIGPWAARVTEALESEYPGRGRAQVLTTGIIYATMEYLMNALDFENKNCYVALCGLYTVGVAMVFPALDGMTNDFLERSDNPDEDLARERLYGAIIWAFTNLYMSMALDWYGFNVTYPMAAICAVAVLFSICIYSTGQFLDNNEDIETNVNMTDVTDLKKPALNKPATVARDPGCDDDSHHSDAHTATTAPTHQDSEAGEMSLRSILGSDMSSVTERSMDTSAFHDACSVAERSVETDDGNSMDSSIRTSDVTEGSLHKSSGMDTSVKSVSRSASFIMQGRKPLSTRAVLEEQTQRDIHKRKTEDKARRSKKAAGEEDDDGYQSSLGEEYLLVFQAMTSSCYGCAFLFLYLSISAGQSMVDNLIFLYFEEMGASYLIMGYTIVITIIMELSVSYVAPKLLTVFNYNVWLVIAGLAYIVRVIGYTMIPRNHIWMIWVLELLHGLTFAGTLTAMAEFAAVVVPYNPNQQATLVHLVSLLRGKAMTAAVFWGALVQQEVGPKYMYRRYTLVVILAVLSFGLALLMDFVFSVDAVSENVKPQEPKSRFEGMVTDEELARSRCNSVVTEDGLFQDPKNSDFGDNYTISWDSTKKRDDGTNPERDLSRVL</sequence>
<protein>
    <recommendedName>
        <fullName evidence="8">Major facilitator superfamily associated domain-containing protein</fullName>
    </recommendedName>
</protein>
<feature type="domain" description="Major facilitator superfamily associated" evidence="8">
    <location>
        <begin position="37"/>
        <end position="539"/>
    </location>
</feature>
<accession>A0A9N8EKQ1</accession>
<name>A0A9N8EKQ1_9STRA</name>
<gene>
    <name evidence="9" type="ORF">SEMRO_1087_G239850.1</name>
</gene>
<feature type="region of interest" description="Disordered" evidence="6">
    <location>
        <begin position="353"/>
        <end position="387"/>
    </location>
</feature>
<organism evidence="9 10">
    <name type="scientific">Seminavis robusta</name>
    <dbReference type="NCBI Taxonomy" id="568900"/>
    <lineage>
        <taxon>Eukaryota</taxon>
        <taxon>Sar</taxon>
        <taxon>Stramenopiles</taxon>
        <taxon>Ochrophyta</taxon>
        <taxon>Bacillariophyta</taxon>
        <taxon>Bacillariophyceae</taxon>
        <taxon>Bacillariophycidae</taxon>
        <taxon>Naviculales</taxon>
        <taxon>Naviculaceae</taxon>
        <taxon>Seminavis</taxon>
    </lineage>
</organism>
<dbReference type="PANTHER" id="PTHR16172:SF41">
    <property type="entry name" value="MAJOR FACILITATOR SUPERFAMILY DOMAIN-CONTAINING PROTEIN 6-LIKE"/>
    <property type="match status" value="1"/>
</dbReference>
<feature type="compositionally biased region" description="Polar residues" evidence="6">
    <location>
        <begin position="304"/>
        <end position="328"/>
    </location>
</feature>
<feature type="transmembrane region" description="Helical" evidence="7">
    <location>
        <begin position="437"/>
        <end position="459"/>
    </location>
</feature>
<keyword evidence="3 7" id="KW-0812">Transmembrane</keyword>
<keyword evidence="4 7" id="KW-1133">Transmembrane helix</keyword>
<reference evidence="9" key="1">
    <citation type="submission" date="2020-06" db="EMBL/GenBank/DDBJ databases">
        <authorList>
            <consortium name="Plant Systems Biology data submission"/>
        </authorList>
    </citation>
    <scope>NUCLEOTIDE SEQUENCE</scope>
    <source>
        <strain evidence="9">D6</strain>
    </source>
</reference>
<dbReference type="SUPFAM" id="SSF103473">
    <property type="entry name" value="MFS general substrate transporter"/>
    <property type="match status" value="2"/>
</dbReference>
<dbReference type="Proteomes" id="UP001153069">
    <property type="component" value="Unassembled WGS sequence"/>
</dbReference>
<dbReference type="GO" id="GO:0016020">
    <property type="term" value="C:membrane"/>
    <property type="evidence" value="ECO:0007669"/>
    <property type="project" value="UniProtKB-SubCell"/>
</dbReference>
<comment type="caution">
    <text evidence="9">The sequence shown here is derived from an EMBL/GenBank/DDBJ whole genome shotgun (WGS) entry which is preliminary data.</text>
</comment>
<keyword evidence="5 7" id="KW-0472">Membrane</keyword>
<dbReference type="Pfam" id="PF12832">
    <property type="entry name" value="MFS_1_like"/>
    <property type="match status" value="1"/>
</dbReference>
<feature type="compositionally biased region" description="Basic and acidic residues" evidence="6">
    <location>
        <begin position="650"/>
        <end position="668"/>
    </location>
</feature>
<evidence type="ECO:0000256" key="2">
    <source>
        <dbReference type="ARBA" id="ARBA00005241"/>
    </source>
</evidence>
<dbReference type="InterPro" id="IPR024989">
    <property type="entry name" value="MFS_assoc_dom"/>
</dbReference>
<evidence type="ECO:0000256" key="1">
    <source>
        <dbReference type="ARBA" id="ARBA00004141"/>
    </source>
</evidence>
<feature type="compositionally biased region" description="Basic and acidic residues" evidence="6">
    <location>
        <begin position="353"/>
        <end position="371"/>
    </location>
</feature>
<evidence type="ECO:0000256" key="4">
    <source>
        <dbReference type="ARBA" id="ARBA00022989"/>
    </source>
</evidence>
<feature type="transmembrane region" description="Helical" evidence="7">
    <location>
        <begin position="181"/>
        <end position="200"/>
    </location>
</feature>
<evidence type="ECO:0000313" key="9">
    <source>
        <dbReference type="EMBL" id="CAB9520265.1"/>
    </source>
</evidence>
<feature type="region of interest" description="Disordered" evidence="6">
    <location>
        <begin position="227"/>
        <end position="263"/>
    </location>
</feature>
<proteinExistence type="inferred from homology"/>